<accession>A0ABV5GRJ8</accession>
<name>A0ABV5GRJ8_9FLAO</name>
<organism evidence="1 2">
    <name type="scientific">Flavobacterium jumunjinense</name>
    <dbReference type="NCBI Taxonomy" id="998845"/>
    <lineage>
        <taxon>Bacteria</taxon>
        <taxon>Pseudomonadati</taxon>
        <taxon>Bacteroidota</taxon>
        <taxon>Flavobacteriia</taxon>
        <taxon>Flavobacteriales</taxon>
        <taxon>Flavobacteriaceae</taxon>
        <taxon>Flavobacterium</taxon>
    </lineage>
</organism>
<protein>
    <recommendedName>
        <fullName evidence="3">T9SS sorting signal type C domain-containing protein</fullName>
    </recommendedName>
</protein>
<keyword evidence="2" id="KW-1185">Reference proteome</keyword>
<dbReference type="InterPro" id="IPR013783">
    <property type="entry name" value="Ig-like_fold"/>
</dbReference>
<dbReference type="EMBL" id="JBHMEY010000066">
    <property type="protein sequence ID" value="MFB9097911.1"/>
    <property type="molecule type" value="Genomic_DNA"/>
</dbReference>
<dbReference type="Proteomes" id="UP001589607">
    <property type="component" value="Unassembled WGS sequence"/>
</dbReference>
<comment type="caution">
    <text evidence="1">The sequence shown here is derived from an EMBL/GenBank/DDBJ whole genome shotgun (WGS) entry which is preliminary data.</text>
</comment>
<reference evidence="1 2" key="1">
    <citation type="submission" date="2024-09" db="EMBL/GenBank/DDBJ databases">
        <authorList>
            <person name="Sun Q."/>
            <person name="Mori K."/>
        </authorList>
    </citation>
    <scope>NUCLEOTIDE SEQUENCE [LARGE SCALE GENOMIC DNA]</scope>
    <source>
        <strain evidence="1 2">CECT 7955</strain>
    </source>
</reference>
<dbReference type="Gene3D" id="2.60.40.10">
    <property type="entry name" value="Immunoglobulins"/>
    <property type="match status" value="1"/>
</dbReference>
<gene>
    <name evidence="1" type="ORF">ACFFVF_15435</name>
</gene>
<sequence length="1410" mass="156707">MKKEHFFLIFSLFFIIDSIQSQNHNSHTCTSPKEHVRDENEIRMFNQLNKVNAAKAAGVNAWVESIHSFAATWVSGGYDSFSIGTGATPNGANRQNIGYTQGLYITDKTIYGYSYEELRLAALSNPLGSTVFNLGQNFYLHLYNGGTDDVYGPFQFNWENLGAAANDVSVNVETQFGINGVGPFANWQQIKIMDFYNKVIPIIKTVYGPPSLNQTLNVINDGNSVGINTFYNGPNWITSSYFVNASGDLDQPRLLIHELLHGWRDNVGLSSNNLWHYDPTLSGFEEGMAEAVAVIVMDKFIEQYPNYFNDTRFNIRWGAEPGYAFDWDYDFQNHQQITGTDFWSSDQGTGVHWERYGTASAAFYKMYIEDNNIFKSFNAEYYKRMNNNHSLLTSRALITDILATVLPKVEEEQTLTWINNQRIFDCNVLPGKKVHMLSFQGADGIIDMGHDNRIQVIETQNLPGGNEWSWDVYSGGNLTQRWYQQLNNLSGTITVKRYDGTTFATKNINNNLDANGLANGNGGPHQGPCVTPNINGPGACFPTGISQFDFYTTSADPAITNGGMNDGTWYTNQGVKSSRNIYKIQNRGLYSYNISFTDQGQQITGKYYRLHGNDFINNDGVYAGIRNNNDTPVTGRMYIEQKNDAVAATADEEPTIPIVNGTVLASRVWGSVPETDVTRQAGRTDRRYSKLGKVHAIYISEDPTAADPSIPEDRSTKKIGFRNIAYGASLSGTQMFLFNVDELKEIIFTAEATTANCEGEPVDLTAENNFPTYLDTDTRITYQWEDPIGNVIANTKNYTIPSISNANTGIYKLKITFFGNTKPIIIDKMVDIGTKRWNGVVDGNWDNPMNWTPNGSIPNNTDCVVIPPATNEPVISGTNYAGFAGTLKVLSGAVLTVKSSNTIAVTDKVTVDAGGILEIENSGSLVQINDIANSGDIIYKRNSIVRNLDYTFWSSPVANFNVSNIATPNVLGPIFKWDPVFANPNGGQGYWINAAGNTMDIAKGYIVRAPSTFSPSVPTSLGGSFEGVPNNGTINASIIRGNDIDTNPHYGQNGIPITNLSDNLNLIGNPYPSSIRANHFLYNNATKILGNVRLWKHESLPSSAIQNPFYGSYGENYNPNDYLTYNLLGANCCPAIGSDLLIGSGQGFFVQMLDGPTATDNVTFDNQMRNVTYDNSLFYKGMNANLERHRLWIDVTNLSNNQFDRTLLGYIEGATMDEDNFFDSTVIPNNDAMTFYSLINNNAFTIQGRALPFDENDEVFLGIDIITQGNYTIGIGSLDGLFQQQNVYLEDMELNIVHDIKQSPYQFTSNVGKIINRFKIVYLNTTLNTTDFDLENDVTVINSNNDIKVISNNELLDSIVVYDVLGRRLANYGQINLKEFTLDDFTKNNTTLLLQIKLQNGSVVNKKMIF</sequence>
<evidence type="ECO:0008006" key="3">
    <source>
        <dbReference type="Google" id="ProtNLM"/>
    </source>
</evidence>
<dbReference type="RefSeq" id="WP_236458110.1">
    <property type="nucleotide sequence ID" value="NZ_CBCSGE010000008.1"/>
</dbReference>
<evidence type="ECO:0000313" key="2">
    <source>
        <dbReference type="Proteomes" id="UP001589607"/>
    </source>
</evidence>
<proteinExistence type="predicted"/>
<evidence type="ECO:0000313" key="1">
    <source>
        <dbReference type="EMBL" id="MFB9097911.1"/>
    </source>
</evidence>